<reference evidence="3 4" key="1">
    <citation type="journal article" date="2021" name="Nat. Commun.">
        <title>Isolation of a member of the candidate phylum Atribacteria reveals a unique cell membrane structure.</title>
        <authorList>
            <person name="Taiki K."/>
            <person name="Nobu M.K."/>
            <person name="Kusada H."/>
            <person name="Meng X.-Y."/>
            <person name="Hosoki N."/>
            <person name="Uematsu K."/>
            <person name="Yoshioka H."/>
            <person name="Kamagata Y."/>
            <person name="Tamaki H."/>
        </authorList>
    </citation>
    <scope>NUCLEOTIDE SEQUENCE [LARGE SCALE GENOMIC DNA]</scope>
    <source>
        <strain evidence="3 4">RT761</strain>
    </source>
</reference>
<dbReference type="InterPro" id="IPR001584">
    <property type="entry name" value="Integrase_cat-core"/>
</dbReference>
<feature type="domain" description="Integrase catalytic" evidence="2">
    <location>
        <begin position="130"/>
        <end position="310"/>
    </location>
</feature>
<evidence type="ECO:0000313" key="4">
    <source>
        <dbReference type="Proteomes" id="UP000594463"/>
    </source>
</evidence>
<dbReference type="GO" id="GO:0003676">
    <property type="term" value="F:nucleic acid binding"/>
    <property type="evidence" value="ECO:0007669"/>
    <property type="project" value="InterPro"/>
</dbReference>
<dbReference type="AlphaFoldDB" id="A0A7T1AKY3"/>
<dbReference type="InterPro" id="IPR036397">
    <property type="entry name" value="RNaseH_sf"/>
</dbReference>
<dbReference type="Gene3D" id="3.30.420.10">
    <property type="entry name" value="Ribonuclease H-like superfamily/Ribonuclease H"/>
    <property type="match status" value="1"/>
</dbReference>
<dbReference type="Proteomes" id="UP000594463">
    <property type="component" value="Chromosome"/>
</dbReference>
<dbReference type="NCBIfam" id="NF033546">
    <property type="entry name" value="transpos_IS21"/>
    <property type="match status" value="1"/>
</dbReference>
<proteinExistence type="inferred from homology"/>
<keyword evidence="4" id="KW-1185">Reference proteome</keyword>
<gene>
    <name evidence="3" type="ORF">RT761_01061</name>
</gene>
<name>A0A7T1AKY3_ATRLM</name>
<organism evidence="3 4">
    <name type="scientific">Atribacter laminatus</name>
    <dbReference type="NCBI Taxonomy" id="2847778"/>
    <lineage>
        <taxon>Bacteria</taxon>
        <taxon>Pseudomonadati</taxon>
        <taxon>Atribacterota</taxon>
        <taxon>Atribacteria</taxon>
        <taxon>Atribacterales</taxon>
        <taxon>Atribacteraceae</taxon>
        <taxon>Atribacter</taxon>
    </lineage>
</organism>
<sequence length="519" mass="59680">MIKYREILRLHSQGVSQRGIAASCQCSRTTIRNVVERAERHEISWPFDKNMSDADLQELLFPEKRSQSNRKIPDCEYVHKEMAKSGVTLSLLWHEYHEQCRFNGEIPLMYSQFCRYYHKYANTTKATMRIKRKPGEMLEVDWAGKTGFIVDNLTGELIPAYIFVASLSCSQYAYVEAFLSMDMESWVNAHVHAFKYFGGVARILVPDNLKTSVDKASRPDPKINRTYQEMAEHYGTAVIPARVRRPKDKPHAESTVGIISTWIIASLRNQQFFSLHELNSAIRLKLEEFNQKPFQKKPGSRKSAFLEEEKALLLPLPLPTSPYELATWSTASVQYDYHIIVDKNHYSVPYEYIRHQVEVRITSKTVEVFYHNHRIASHIRIRGQEGQIVTVPDHMPEKHKQYLAVNADHFRNWAASIGPHAVIVVNALLSASRVEKQGYRSCTSLMKLADKYSLSRFEEACQRALCYTPSPSFKIIQTILKTGQDRISVQSDRQKATKDNPNIYGFVRGAGYYGGKDND</sequence>
<dbReference type="InterPro" id="IPR054353">
    <property type="entry name" value="IstA-like_C"/>
</dbReference>
<evidence type="ECO:0000313" key="3">
    <source>
        <dbReference type="EMBL" id="QPM67848.1"/>
    </source>
</evidence>
<dbReference type="KEGG" id="alam:RT761_01061"/>
<dbReference type="Pfam" id="PF22483">
    <property type="entry name" value="Mu-transpos_C_2"/>
    <property type="match status" value="1"/>
</dbReference>
<dbReference type="PANTHER" id="PTHR35004">
    <property type="entry name" value="TRANSPOSASE RV3428C-RELATED"/>
    <property type="match status" value="1"/>
</dbReference>
<protein>
    <recommendedName>
        <fullName evidence="2">Integrase catalytic domain-containing protein</fullName>
    </recommendedName>
</protein>
<accession>A0A7T1AKY3</accession>
<dbReference type="PANTHER" id="PTHR35004:SF8">
    <property type="entry name" value="TRANSPOSASE RV3428C-RELATED"/>
    <property type="match status" value="1"/>
</dbReference>
<evidence type="ECO:0000256" key="1">
    <source>
        <dbReference type="ARBA" id="ARBA00009277"/>
    </source>
</evidence>
<evidence type="ECO:0000259" key="2">
    <source>
        <dbReference type="PROSITE" id="PS50994"/>
    </source>
</evidence>
<dbReference type="SUPFAM" id="SSF53098">
    <property type="entry name" value="Ribonuclease H-like"/>
    <property type="match status" value="1"/>
</dbReference>
<dbReference type="InterPro" id="IPR012337">
    <property type="entry name" value="RNaseH-like_sf"/>
</dbReference>
<dbReference type="RefSeq" id="WP_218113026.1">
    <property type="nucleotide sequence ID" value="NZ_CP065383.1"/>
</dbReference>
<dbReference type="EMBL" id="CP065383">
    <property type="protein sequence ID" value="QPM67848.1"/>
    <property type="molecule type" value="Genomic_DNA"/>
</dbReference>
<comment type="similarity">
    <text evidence="1">Belongs to the transposase IS21/IS408/IS1162 family.</text>
</comment>
<dbReference type="PROSITE" id="PS50994">
    <property type="entry name" value="INTEGRASE"/>
    <property type="match status" value="1"/>
</dbReference>
<dbReference type="GO" id="GO:0015074">
    <property type="term" value="P:DNA integration"/>
    <property type="evidence" value="ECO:0007669"/>
    <property type="project" value="InterPro"/>
</dbReference>